<evidence type="ECO:0000256" key="1">
    <source>
        <dbReference type="ARBA" id="ARBA00023002"/>
    </source>
</evidence>
<dbReference type="EMBL" id="JBHTEK010000001">
    <property type="protein sequence ID" value="MFC7668644.1"/>
    <property type="molecule type" value="Genomic_DNA"/>
</dbReference>
<feature type="region of interest" description="Disordered" evidence="2">
    <location>
        <begin position="57"/>
        <end position="87"/>
    </location>
</feature>
<keyword evidence="5" id="KW-1185">Reference proteome</keyword>
<evidence type="ECO:0000313" key="5">
    <source>
        <dbReference type="Proteomes" id="UP001596513"/>
    </source>
</evidence>
<evidence type="ECO:0000313" key="4">
    <source>
        <dbReference type="EMBL" id="MFC7668644.1"/>
    </source>
</evidence>
<gene>
    <name evidence="4" type="ORF">ACFQT0_15660</name>
</gene>
<dbReference type="InterPro" id="IPR016162">
    <property type="entry name" value="Ald_DH_N"/>
</dbReference>
<dbReference type="SUPFAM" id="SSF53720">
    <property type="entry name" value="ALDH-like"/>
    <property type="match status" value="1"/>
</dbReference>
<sequence length="104" mass="12047">MPIESYNPHTGRVLRTFPAFTWVKTERILDQAHRAAAKWQTTSFAHRADVLRAAAALLRERQDEPGAHHGPGNGQARDRRPRRGAEVRRLLRVLRRKRRKIPGR</sequence>
<protein>
    <submittedName>
        <fullName evidence="4">Aldehyde dehydrogenase family protein</fullName>
    </submittedName>
</protein>
<organism evidence="4 5">
    <name type="scientific">Hymenobacter humi</name>
    <dbReference type="NCBI Taxonomy" id="1411620"/>
    <lineage>
        <taxon>Bacteria</taxon>
        <taxon>Pseudomonadati</taxon>
        <taxon>Bacteroidota</taxon>
        <taxon>Cytophagia</taxon>
        <taxon>Cytophagales</taxon>
        <taxon>Hymenobacteraceae</taxon>
        <taxon>Hymenobacter</taxon>
    </lineage>
</organism>
<evidence type="ECO:0000259" key="3">
    <source>
        <dbReference type="Pfam" id="PF00171"/>
    </source>
</evidence>
<name>A0ABW2U6Z4_9BACT</name>
<dbReference type="InterPro" id="IPR016161">
    <property type="entry name" value="Ald_DH/histidinol_DH"/>
</dbReference>
<feature type="domain" description="Aldehyde dehydrogenase" evidence="3">
    <location>
        <begin position="3"/>
        <end position="65"/>
    </location>
</feature>
<keyword evidence="1" id="KW-0560">Oxidoreductase</keyword>
<dbReference type="Proteomes" id="UP001596513">
    <property type="component" value="Unassembled WGS sequence"/>
</dbReference>
<dbReference type="Pfam" id="PF00171">
    <property type="entry name" value="Aldedh"/>
    <property type="match status" value="1"/>
</dbReference>
<feature type="compositionally biased region" description="Basic and acidic residues" evidence="2">
    <location>
        <begin position="58"/>
        <end position="67"/>
    </location>
</feature>
<accession>A0ABW2U6Z4</accession>
<dbReference type="RefSeq" id="WP_380204123.1">
    <property type="nucleotide sequence ID" value="NZ_JBHTEK010000001.1"/>
</dbReference>
<proteinExistence type="predicted"/>
<dbReference type="InterPro" id="IPR015590">
    <property type="entry name" value="Aldehyde_DH_dom"/>
</dbReference>
<comment type="caution">
    <text evidence="4">The sequence shown here is derived from an EMBL/GenBank/DDBJ whole genome shotgun (WGS) entry which is preliminary data.</text>
</comment>
<evidence type="ECO:0000256" key="2">
    <source>
        <dbReference type="SAM" id="MobiDB-lite"/>
    </source>
</evidence>
<reference evidence="5" key="1">
    <citation type="journal article" date="2019" name="Int. J. Syst. Evol. Microbiol.">
        <title>The Global Catalogue of Microorganisms (GCM) 10K type strain sequencing project: providing services to taxonomists for standard genome sequencing and annotation.</title>
        <authorList>
            <consortium name="The Broad Institute Genomics Platform"/>
            <consortium name="The Broad Institute Genome Sequencing Center for Infectious Disease"/>
            <person name="Wu L."/>
            <person name="Ma J."/>
        </authorList>
    </citation>
    <scope>NUCLEOTIDE SEQUENCE [LARGE SCALE GENOMIC DNA]</scope>
    <source>
        <strain evidence="5">JCM 19635</strain>
    </source>
</reference>
<dbReference type="Gene3D" id="3.40.605.10">
    <property type="entry name" value="Aldehyde Dehydrogenase, Chain A, domain 1"/>
    <property type="match status" value="1"/>
</dbReference>